<comment type="function">
    <text evidence="15">Extracts misfolded glycoproteins, but not glycoproteins undergoing productive folding, from the calnexin cycle. It is directly involved in endoplasmic reticulum-associated degradation (ERAD) and targets misfolded glycoproteins for degradation in an N-glycan-independent manner, probably by forming a complex with SEL1L. It has low mannosidase activity, catalyzing mannose trimming from Man8GlcNAc2 to Man7GlcNAc2.</text>
</comment>
<feature type="transmembrane region" description="Helical" evidence="19">
    <location>
        <begin position="985"/>
        <end position="1008"/>
    </location>
</feature>
<evidence type="ECO:0000256" key="5">
    <source>
        <dbReference type="ARBA" id="ARBA00022679"/>
    </source>
</evidence>
<feature type="transmembrane region" description="Helical" evidence="19">
    <location>
        <begin position="1762"/>
        <end position="1783"/>
    </location>
</feature>
<evidence type="ECO:0000256" key="9">
    <source>
        <dbReference type="ARBA" id="ARBA00022989"/>
    </source>
</evidence>
<dbReference type="EC" id="3.2.1.-" evidence="18"/>
<dbReference type="InterPro" id="IPR055120">
    <property type="entry name" value="Chs-1/2_IV_N"/>
</dbReference>
<feature type="active site" evidence="16">
    <location>
        <position position="412"/>
    </location>
</feature>
<dbReference type="OrthoDB" id="370884at2759"/>
<keyword evidence="9 19" id="KW-1133">Transmembrane helix</keyword>
<organism evidence="22 23">
    <name type="scientific">Trichinella nativa</name>
    <dbReference type="NCBI Taxonomy" id="6335"/>
    <lineage>
        <taxon>Eukaryota</taxon>
        <taxon>Metazoa</taxon>
        <taxon>Ecdysozoa</taxon>
        <taxon>Nematoda</taxon>
        <taxon>Enoplea</taxon>
        <taxon>Dorylaimia</taxon>
        <taxon>Trichinellida</taxon>
        <taxon>Trichinellidae</taxon>
        <taxon>Trichinella</taxon>
    </lineage>
</organism>
<evidence type="ECO:0000256" key="4">
    <source>
        <dbReference type="ARBA" id="ARBA00022475"/>
    </source>
</evidence>
<evidence type="ECO:0000256" key="18">
    <source>
        <dbReference type="RuleBase" id="RU361193"/>
    </source>
</evidence>
<comment type="similarity">
    <text evidence="3 18">Belongs to the glycosyl hydrolase 47 family.</text>
</comment>
<comment type="cofactor">
    <cofactor evidence="17">
        <name>Ca(2+)</name>
        <dbReference type="ChEBI" id="CHEBI:29108"/>
    </cofactor>
</comment>
<evidence type="ECO:0000256" key="6">
    <source>
        <dbReference type="ARBA" id="ARBA00022692"/>
    </source>
</evidence>
<evidence type="ECO:0000256" key="11">
    <source>
        <dbReference type="ARBA" id="ARBA00023136"/>
    </source>
</evidence>
<dbReference type="InterPro" id="IPR044674">
    <property type="entry name" value="EDEM1/2/3"/>
</dbReference>
<evidence type="ECO:0000313" key="22">
    <source>
        <dbReference type="EMBL" id="KRZ54038.1"/>
    </source>
</evidence>
<name>A0A0V1L3Q5_9BILA</name>
<comment type="caution">
    <text evidence="22">The sequence shown here is derived from an EMBL/GenBank/DDBJ whole genome shotgun (WGS) entry which is preliminary data.</text>
</comment>
<feature type="binding site" evidence="17">
    <location>
        <position position="498"/>
    </location>
    <ligand>
        <name>Ca(2+)</name>
        <dbReference type="ChEBI" id="CHEBI:29108"/>
    </ligand>
</feature>
<keyword evidence="5" id="KW-0808">Transferase</keyword>
<feature type="transmembrane region" description="Helical" evidence="19">
    <location>
        <begin position="1020"/>
        <end position="1044"/>
    </location>
</feature>
<dbReference type="Pfam" id="PF03142">
    <property type="entry name" value="Chitin_synth_2"/>
    <property type="match status" value="1"/>
</dbReference>
<dbReference type="Pfam" id="PF23000">
    <property type="entry name" value="ChitinSynthase_IV_N"/>
    <property type="match status" value="1"/>
</dbReference>
<feature type="transmembrane region" description="Helical" evidence="19">
    <location>
        <begin position="1158"/>
        <end position="1180"/>
    </location>
</feature>
<dbReference type="GO" id="GO:0005975">
    <property type="term" value="P:carbohydrate metabolic process"/>
    <property type="evidence" value="ECO:0007669"/>
    <property type="project" value="InterPro"/>
</dbReference>
<dbReference type="InterPro" id="IPR029044">
    <property type="entry name" value="Nucleotide-diphossugar_trans"/>
</dbReference>
<reference evidence="22 23" key="1">
    <citation type="submission" date="2015-05" db="EMBL/GenBank/DDBJ databases">
        <title>Evolution of Trichinella species and genotypes.</title>
        <authorList>
            <person name="Korhonen P.K."/>
            <person name="Edoardo P."/>
            <person name="Giuseppe L.R."/>
            <person name="Gasser R.B."/>
        </authorList>
    </citation>
    <scope>NUCLEOTIDE SEQUENCE [LARGE SCALE GENOMIC DNA]</scope>
    <source>
        <strain evidence="22">ISS10</strain>
    </source>
</reference>
<dbReference type="InterPro" id="IPR012341">
    <property type="entry name" value="6hp_glycosidase-like_sf"/>
</dbReference>
<keyword evidence="8" id="KW-0735">Signal-anchor</keyword>
<feature type="transmembrane region" description="Helical" evidence="19">
    <location>
        <begin position="954"/>
        <end position="973"/>
    </location>
</feature>
<dbReference type="EMBL" id="JYDW01000147">
    <property type="protein sequence ID" value="KRZ54038.1"/>
    <property type="molecule type" value="Genomic_DNA"/>
</dbReference>
<feature type="transmembrane region" description="Helical" evidence="19">
    <location>
        <begin position="1820"/>
        <end position="1843"/>
    </location>
</feature>
<evidence type="ECO:0000256" key="13">
    <source>
        <dbReference type="ARBA" id="ARBA00046329"/>
    </source>
</evidence>
<dbReference type="Proteomes" id="UP000054721">
    <property type="component" value="Unassembled WGS sequence"/>
</dbReference>
<keyword evidence="12" id="KW-0325">Glycoprotein</keyword>
<feature type="transmembrane region" description="Helical" evidence="19">
    <location>
        <begin position="1192"/>
        <end position="1212"/>
    </location>
</feature>
<dbReference type="PANTHER" id="PTHR45679:SF5">
    <property type="entry name" value="ER DEGRADATION-ENHANCING ALPHA-MANNOSIDASE-LIKE PROTEIN 1"/>
    <property type="match status" value="1"/>
</dbReference>
<feature type="transmembrane region" description="Helical" evidence="19">
    <location>
        <begin position="651"/>
        <end position="669"/>
    </location>
</feature>
<keyword evidence="6 19" id="KW-0812">Transmembrane</keyword>
<dbReference type="GO" id="GO:0044322">
    <property type="term" value="C:endoplasmic reticulum quality control compartment"/>
    <property type="evidence" value="ECO:0007669"/>
    <property type="project" value="GOC"/>
</dbReference>
<feature type="transmembrane region" description="Helical" evidence="19">
    <location>
        <begin position="1099"/>
        <end position="1121"/>
    </location>
</feature>
<comment type="subcellular location">
    <subcellularLocation>
        <location evidence="2">Cell membrane</location>
        <topology evidence="2">Multi-pass membrane protein</topology>
    </subcellularLocation>
    <subcellularLocation>
        <location evidence="1">Endoplasmic reticulum membrane</location>
        <topology evidence="1">Single-pass type II membrane protein</topology>
    </subcellularLocation>
</comment>
<evidence type="ECO:0000313" key="23">
    <source>
        <dbReference type="Proteomes" id="UP000054721"/>
    </source>
</evidence>
<keyword evidence="18" id="KW-0326">Glycosidase</keyword>
<dbReference type="PRINTS" id="PR00747">
    <property type="entry name" value="GLYHDRLASE47"/>
</dbReference>
<dbReference type="GO" id="GO:0005886">
    <property type="term" value="C:plasma membrane"/>
    <property type="evidence" value="ECO:0007669"/>
    <property type="project" value="UniProtKB-SubCell"/>
</dbReference>
<comment type="catalytic activity">
    <reaction evidence="14">
        <text>[(1-&gt;4)-N-acetyl-beta-D-glucosaminyl](n) + UDP-N-acetyl-alpha-D-glucosamine = [(1-&gt;4)-N-acetyl-beta-D-glucosaminyl](n+1) + UDP + H(+)</text>
        <dbReference type="Rhea" id="RHEA:16637"/>
        <dbReference type="Rhea" id="RHEA-COMP:9593"/>
        <dbReference type="Rhea" id="RHEA-COMP:9595"/>
        <dbReference type="ChEBI" id="CHEBI:15378"/>
        <dbReference type="ChEBI" id="CHEBI:17029"/>
        <dbReference type="ChEBI" id="CHEBI:57705"/>
        <dbReference type="ChEBI" id="CHEBI:58223"/>
        <dbReference type="EC" id="2.4.1.16"/>
    </reaction>
</comment>
<feature type="active site" description="Proton donor" evidence="16">
    <location>
        <position position="138"/>
    </location>
</feature>
<evidence type="ECO:0000256" key="10">
    <source>
        <dbReference type="ARBA" id="ARBA00023054"/>
    </source>
</evidence>
<dbReference type="CDD" id="cd04190">
    <property type="entry name" value="Chitin_synth_C"/>
    <property type="match status" value="1"/>
</dbReference>
<protein>
    <recommendedName>
        <fullName evidence="18">alpha-1,2-Mannosidase</fullName>
        <ecNumber evidence="18">3.2.1.-</ecNumber>
    </recommendedName>
</protein>
<feature type="chain" id="PRO_5006881506" description="alpha-1,2-Mannosidase" evidence="20">
    <location>
        <begin position="18"/>
        <end position="2379"/>
    </location>
</feature>
<keyword evidence="4" id="KW-1003">Cell membrane</keyword>
<accession>A0A0V1L3Q5</accession>
<dbReference type="FunFam" id="1.50.10.10:FF:000016">
    <property type="entry name" value="alpha-1,2-Mannosidase"/>
    <property type="match status" value="1"/>
</dbReference>
<evidence type="ECO:0000256" key="16">
    <source>
        <dbReference type="PIRSR" id="PIRSR601382-1"/>
    </source>
</evidence>
<evidence type="ECO:0000256" key="3">
    <source>
        <dbReference type="ARBA" id="ARBA00007658"/>
    </source>
</evidence>
<feature type="transmembrane region" description="Helical" evidence="19">
    <location>
        <begin position="1737"/>
        <end position="1756"/>
    </location>
</feature>
<dbReference type="Gene3D" id="1.50.10.10">
    <property type="match status" value="1"/>
</dbReference>
<feature type="active site" description="Proton donor" evidence="16">
    <location>
        <position position="393"/>
    </location>
</feature>
<dbReference type="GO" id="GO:0004100">
    <property type="term" value="F:chitin synthase activity"/>
    <property type="evidence" value="ECO:0007669"/>
    <property type="project" value="UniProtKB-EC"/>
</dbReference>
<evidence type="ECO:0000256" key="15">
    <source>
        <dbReference type="ARBA" id="ARBA00060207"/>
    </source>
</evidence>
<evidence type="ECO:0000256" key="12">
    <source>
        <dbReference type="ARBA" id="ARBA00023180"/>
    </source>
</evidence>
<dbReference type="GO" id="GO:0005789">
    <property type="term" value="C:endoplasmic reticulum membrane"/>
    <property type="evidence" value="ECO:0007669"/>
    <property type="project" value="UniProtKB-SubCell"/>
</dbReference>
<evidence type="ECO:0000256" key="8">
    <source>
        <dbReference type="ARBA" id="ARBA00022968"/>
    </source>
</evidence>
<evidence type="ECO:0000256" key="2">
    <source>
        <dbReference type="ARBA" id="ARBA00004651"/>
    </source>
</evidence>
<dbReference type="GO" id="GO:0005509">
    <property type="term" value="F:calcium ion binding"/>
    <property type="evidence" value="ECO:0007669"/>
    <property type="project" value="InterPro"/>
</dbReference>
<feature type="transmembrane region" description="Helical" evidence="19">
    <location>
        <begin position="827"/>
        <end position="852"/>
    </location>
</feature>
<keyword evidence="17" id="KW-0106">Calcium</keyword>
<feature type="transmembrane region" description="Helical" evidence="19">
    <location>
        <begin position="2152"/>
        <end position="2173"/>
    </location>
</feature>
<evidence type="ECO:0000256" key="1">
    <source>
        <dbReference type="ARBA" id="ARBA00004648"/>
    </source>
</evidence>
<dbReference type="SUPFAM" id="SSF53448">
    <property type="entry name" value="Nucleotide-diphospho-sugar transferases"/>
    <property type="match status" value="1"/>
</dbReference>
<comment type="similarity">
    <text evidence="13">Belongs to the chitin synthase family. Class IV subfamily.</text>
</comment>
<keyword evidence="23" id="KW-1185">Reference proteome</keyword>
<dbReference type="FunFam" id="3.90.550.10:FF:000139">
    <property type="entry name" value="Chitin synthase 8"/>
    <property type="match status" value="1"/>
</dbReference>
<feature type="transmembrane region" description="Helical" evidence="19">
    <location>
        <begin position="1701"/>
        <end position="1725"/>
    </location>
</feature>
<evidence type="ECO:0000259" key="21">
    <source>
        <dbReference type="Pfam" id="PF23000"/>
    </source>
</evidence>
<dbReference type="GO" id="GO:0004571">
    <property type="term" value="F:mannosyl-oligosaccharide 1,2-alpha-mannosidase activity"/>
    <property type="evidence" value="ECO:0007669"/>
    <property type="project" value="InterPro"/>
</dbReference>
<keyword evidence="7" id="KW-0256">Endoplasmic reticulum</keyword>
<keyword evidence="17" id="KW-0479">Metal-binding</keyword>
<evidence type="ECO:0000256" key="17">
    <source>
        <dbReference type="PIRSR" id="PIRSR601382-2"/>
    </source>
</evidence>
<evidence type="ECO:0000256" key="7">
    <source>
        <dbReference type="ARBA" id="ARBA00022824"/>
    </source>
</evidence>
<dbReference type="InterPro" id="IPR036026">
    <property type="entry name" value="Seven-hairpin_glycosidases"/>
</dbReference>
<feature type="domain" description="Chitin synthase chs-1/2 N-terminal putative transporter" evidence="21">
    <location>
        <begin position="816"/>
        <end position="1260"/>
    </location>
</feature>
<feature type="transmembrane region" description="Helical" evidence="19">
    <location>
        <begin position="2093"/>
        <end position="2113"/>
    </location>
</feature>
<feature type="active site" evidence="16">
    <location>
        <position position="283"/>
    </location>
</feature>
<dbReference type="STRING" id="6335.A0A0V1L3Q5"/>
<feature type="signal peptide" evidence="20">
    <location>
        <begin position="1"/>
        <end position="17"/>
    </location>
</feature>
<dbReference type="GO" id="GO:1904380">
    <property type="term" value="P:endoplasmic reticulum mannose trimming"/>
    <property type="evidence" value="ECO:0007669"/>
    <property type="project" value="InterPro"/>
</dbReference>
<keyword evidence="18" id="KW-0378">Hydrolase</keyword>
<dbReference type="PANTHER" id="PTHR45679">
    <property type="entry name" value="ER DEGRADATION-ENHANCING ALPHA-MANNOSIDASE-LIKE PROTEIN 2"/>
    <property type="match status" value="1"/>
</dbReference>
<evidence type="ECO:0000256" key="14">
    <source>
        <dbReference type="ARBA" id="ARBA00048014"/>
    </source>
</evidence>
<keyword evidence="10" id="KW-0175">Coiled coil</keyword>
<sequence>MFFILTFVTCLLGTVSTNRLFLGTFDPWEKWYGSFSESERIKMVDMIRQMFGFAYDNYMRWAMPFDELDPLNCRGRGPDYADRKNININDVLGDYSLTLVDSLTTLAVMGNVTEFRRAVGLVLEHVNFNKDNTVQVFEANIRVIGALLSAHLIIVDKNALLGDFRIAGYNDELLSLAHDLANRLMSAFEETNTGIPHPRVNLMHGIPFDTVNETCVAGAGTLLVEFGVLSRLLNDPTFENAARRVNEVLWKSRNCRTGLLGNVIDIQTGEWVVTTSGLGAGMDSFYEYLLKGYLLFGQESDFEMFTIFYSTIKQHMRKGLQLNFRRKYCNYGSENHPLYVNVFMNDGSVSYRWIDSLQASFPAVQVLYGDLEEAICMHALYYTIWRKYNALPERFNWHYKVAEIAFYPLRPEFIESTYFLYLATKNPFYLHVGKEVAESLEKYTKTKCGYATIHDVADKSLEDRMESFFLSETIKYLYLLFDVDNPVNRRGDQFLFTTEGHLFPLSAEIRFSDIEYASEGIFPRTVLPTVTKARWTRFVCFLVRHGPYSDATSYHCAVSTCNLCTTVWMWNIHSLDRACQLLCRCWKKEAANRCGKGIKFQYGNCSTLKNRTIEAQCWPAASVACICINECYLSANWSADGQFERPLRNNLWARFFPLFNFLSLFSFFARESRVRSKRCCCSMANRSTLTDHEQNGSKQKNVDEVFHEHPAPANAPTGRAHTTGHFAAVALGRCASLPDVEERKLGGGKWLKKSAFSLSTLEVGRGKSRHSRHYIKADQYDHWNNRISIISARSQRGQEWNVFRAIPRDQDVHEPRWIIIAAQIFKVIVYLVLFLLVLGTATLSKLILLLFVSHLRRGLHYIPCKFYGKLYEINRNPDRNEHIFLLEKKFSKIFLDSNMFNARPSEKLPLTANTATWCYWTLWFAMCTPELLTFFRCLRNVIFKKTATPSFSDFFVAFTLETIQTIGMCMLVFSILPELDSVRGVMLLSALGLVPSLLNVLFNLQLFVEEEPTVKVSSRQLVHIIADVIAFLMQTSALWTWVLVDRTLKVRSMLAFSLFATSLRWWENYVDHSSQGSFAILIKLGNLARRLQRSRYKTHVLLSIWRCALSLFCMLMLGGSVHRLRVLFDFTDPFQHLNGSSTVGVGFTIWNWSSSLSAYASTFRSLALGLICSSWACYQAARFACKVHMGKFSYSFPVVVTVPFTVAILLSLGEVRRLRPCFAVGWLTDKLYWNLSSYGQVWPDLLRDRAAWMWIFWFVSYLWIVAHLFAEQTLRLNKTDSLFVMPMYLGCFIDQSLCFNRRRQPHVRIRTKDLVDDVNADTCSVVSDDSEWSIANSATSLSTMGNVRTDRITKIYICATMWHETPKEMTQMLQSIFRMDEDQSARKNAQKYLKIVDPDYYELESHIFFDDAWVDDEVLQCRVPNRYVVQLVNAIGDAARAVHKTNIKLKPPLKIDVPYGGRLVWSLPGDNRLVVHLKDRNKMRHKKRWSQVMYMYYLLGHRIMELISDTRRKQLLADNTFLLTIDGDSKFNPASVQKLVDLMKKNTRLGAACGRIHPLGKGIMIWYQKFEYAIAHWFQKAAEHVFGCVLCAPGCFSLFRASALMDDNVLNKYTKLPVEAHQFVQYDQGEDRWLSTLLLKQGYRIEYAAAADAETYAPEGFSEFFNQRRRWVPSSLANTLDLLFDYKRAVRNNDSISRLYIFYQMIVIFFSLLGPSIIFTMMVFAQVASFRMDSWNLMLANLIPVILYCIICFVASSKWQLLAAKVLSVLYAMVMSAVVVGTGIQLTTEGPSSPVSMYVLMLAGLFCMAAFLHPREFSNIFYGAVFFLMIPTTYVIMSLYALINLNVINWGTREAAANAAGLENEPLYKKWFRKVKKDKRFEKMDTGFSPGTIATPSWIGRRGRLKRADERFLMLMSQLDRIERSIAKCRSEGTNLLAGGEYTAGEACPFPTSPVDGHRKPTTFDNADRRLSEEPNVELARFEGSAPVRGGAAATSSNEVLCFGSDMSQCSSSVDSLTDPGNWSRRHGRTLHSEDAPPWMLLDYLGDGPNQTTDETEKRFWISFITEYMKPVIRTAAEEKLVVSMLKDLRNSVALALLLVNGLVVVTIYLLQINKDLLSIQWNPTANYTIIKWEPSIMKYITVQEPLKIEPIGFTIILFLSFILLVQLTGLLLHRWQTMQHILASTALSCFDKRPKQSVENSQLPGEDAIEIARKMQRLDDGYAGQQMRKCGRRRVVIALDKARRVRKTPNRLNTAFKKKLFNFNPEEHRRRLGGRGRRLQMSSGIIQRIAAGRIERFKRQADLLQIPQPEDTRPRVDDHCVIEEQTVMDLGNENPEVAFTARRRPPFNSSPLSFIEEFERILDSSPKCNENYHHSDWP</sequence>
<keyword evidence="11 19" id="KW-0472">Membrane</keyword>
<dbReference type="Pfam" id="PF01532">
    <property type="entry name" value="Glyco_hydro_47"/>
    <property type="match status" value="1"/>
</dbReference>
<keyword evidence="20" id="KW-0732">Signal</keyword>
<gene>
    <name evidence="22" type="primary">EDEM1</name>
    <name evidence="22" type="ORF">T02_8228</name>
</gene>
<proteinExistence type="inferred from homology"/>
<evidence type="ECO:0000256" key="20">
    <source>
        <dbReference type="SAM" id="SignalP"/>
    </source>
</evidence>
<evidence type="ECO:0000256" key="19">
    <source>
        <dbReference type="SAM" id="Phobius"/>
    </source>
</evidence>
<feature type="transmembrane region" description="Helical" evidence="19">
    <location>
        <begin position="1251"/>
        <end position="1270"/>
    </location>
</feature>
<dbReference type="SUPFAM" id="SSF48225">
    <property type="entry name" value="Seven-hairpin glycosidases"/>
    <property type="match status" value="1"/>
</dbReference>
<dbReference type="InterPro" id="IPR001382">
    <property type="entry name" value="Glyco_hydro_47"/>
</dbReference>